<evidence type="ECO:0000313" key="2">
    <source>
        <dbReference type="EMBL" id="OMP03211.1"/>
    </source>
</evidence>
<dbReference type="STRING" id="210143.A0A1R3K805"/>
<reference evidence="2 3" key="1">
    <citation type="submission" date="2013-09" db="EMBL/GenBank/DDBJ databases">
        <title>Corchorus capsularis genome sequencing.</title>
        <authorList>
            <person name="Alam M."/>
            <person name="Haque M.S."/>
            <person name="Islam M.S."/>
            <person name="Emdad E.M."/>
            <person name="Islam M.M."/>
            <person name="Ahmed B."/>
            <person name="Halim A."/>
            <person name="Hossen Q.M.M."/>
            <person name="Hossain M.Z."/>
            <person name="Ahmed R."/>
            <person name="Khan M.M."/>
            <person name="Islam R."/>
            <person name="Rashid M.M."/>
            <person name="Khan S.A."/>
            <person name="Rahman M.S."/>
            <person name="Alam M."/>
        </authorList>
    </citation>
    <scope>NUCLEOTIDE SEQUENCE [LARGE SCALE GENOMIC DNA]</scope>
    <source>
        <strain evidence="3">cv. CVL-1</strain>
        <tissue evidence="2">Whole seedling</tissue>
    </source>
</reference>
<proteinExistence type="predicted"/>
<dbReference type="InterPro" id="IPR040256">
    <property type="entry name" value="At4g02000-like"/>
</dbReference>
<dbReference type="AlphaFoldDB" id="A0A1R3K805"/>
<dbReference type="OMA" id="WIPFKNA"/>
<feature type="domain" description="DUF4283" evidence="1">
    <location>
        <begin position="40"/>
        <end position="117"/>
    </location>
</feature>
<dbReference type="Pfam" id="PF14111">
    <property type="entry name" value="DUF4283"/>
    <property type="match status" value="1"/>
</dbReference>
<dbReference type="InterPro" id="IPR025558">
    <property type="entry name" value="DUF4283"/>
</dbReference>
<dbReference type="EMBL" id="AWWV01006103">
    <property type="protein sequence ID" value="OMP03211.1"/>
    <property type="molecule type" value="Genomic_DNA"/>
</dbReference>
<organism evidence="2 3">
    <name type="scientific">Corchorus capsularis</name>
    <name type="common">Jute</name>
    <dbReference type="NCBI Taxonomy" id="210143"/>
    <lineage>
        <taxon>Eukaryota</taxon>
        <taxon>Viridiplantae</taxon>
        <taxon>Streptophyta</taxon>
        <taxon>Embryophyta</taxon>
        <taxon>Tracheophyta</taxon>
        <taxon>Spermatophyta</taxon>
        <taxon>Magnoliopsida</taxon>
        <taxon>eudicotyledons</taxon>
        <taxon>Gunneridae</taxon>
        <taxon>Pentapetalae</taxon>
        <taxon>rosids</taxon>
        <taxon>malvids</taxon>
        <taxon>Malvales</taxon>
        <taxon>Malvaceae</taxon>
        <taxon>Grewioideae</taxon>
        <taxon>Apeibeae</taxon>
        <taxon>Corchorus</taxon>
    </lineage>
</organism>
<accession>A0A1R3K805</accession>
<dbReference type="OrthoDB" id="1750606at2759"/>
<keyword evidence="3" id="KW-1185">Reference proteome</keyword>
<sequence>MADEVIGMWQNLKLMEDKHEDVIEDIPELDEAGNTIKPWLVGWLLTEKPFNKQGFMNTMKNIWRLVKAVTIVEMEENLFLFKFQSEIDRDRVIDGYPWKFDNSMLMFAGYSGDLRPDQYVFTKGPFWIRVYDLPMGMHSVAMAKTIGNRLGDLIDVDDTLNEEGSAIFLRI</sequence>
<evidence type="ECO:0000313" key="3">
    <source>
        <dbReference type="Proteomes" id="UP000188268"/>
    </source>
</evidence>
<comment type="caution">
    <text evidence="2">The sequence shown here is derived from an EMBL/GenBank/DDBJ whole genome shotgun (WGS) entry which is preliminary data.</text>
</comment>
<dbReference type="PANTHER" id="PTHR31286">
    <property type="entry name" value="GLYCINE-RICH CELL WALL STRUCTURAL PROTEIN 1.8-LIKE"/>
    <property type="match status" value="1"/>
</dbReference>
<dbReference type="PANTHER" id="PTHR31286:SF178">
    <property type="entry name" value="DUF4283 DOMAIN-CONTAINING PROTEIN"/>
    <property type="match status" value="1"/>
</dbReference>
<dbReference type="Proteomes" id="UP000188268">
    <property type="component" value="Unassembled WGS sequence"/>
</dbReference>
<protein>
    <recommendedName>
        <fullName evidence="1">DUF4283 domain-containing protein</fullName>
    </recommendedName>
</protein>
<gene>
    <name evidence="2" type="ORF">CCACVL1_02505</name>
</gene>
<dbReference type="Gramene" id="OMP03211">
    <property type="protein sequence ID" value="OMP03211"/>
    <property type="gene ID" value="CCACVL1_02505"/>
</dbReference>
<name>A0A1R3K805_COCAP</name>
<evidence type="ECO:0000259" key="1">
    <source>
        <dbReference type="Pfam" id="PF14111"/>
    </source>
</evidence>